<dbReference type="EMBL" id="JAGFBR010000018">
    <property type="protein sequence ID" value="KAH0450116.1"/>
    <property type="molecule type" value="Genomic_DNA"/>
</dbReference>
<name>A0AAV7G1E6_DENCH</name>
<evidence type="ECO:0000313" key="3">
    <source>
        <dbReference type="Proteomes" id="UP000775213"/>
    </source>
</evidence>
<evidence type="ECO:0000313" key="2">
    <source>
        <dbReference type="EMBL" id="KAH0450116.1"/>
    </source>
</evidence>
<protein>
    <submittedName>
        <fullName evidence="2">Uncharacterized protein</fullName>
    </submittedName>
</protein>
<organism evidence="2 3">
    <name type="scientific">Dendrobium chrysotoxum</name>
    <name type="common">Orchid</name>
    <dbReference type="NCBI Taxonomy" id="161865"/>
    <lineage>
        <taxon>Eukaryota</taxon>
        <taxon>Viridiplantae</taxon>
        <taxon>Streptophyta</taxon>
        <taxon>Embryophyta</taxon>
        <taxon>Tracheophyta</taxon>
        <taxon>Spermatophyta</taxon>
        <taxon>Magnoliopsida</taxon>
        <taxon>Liliopsida</taxon>
        <taxon>Asparagales</taxon>
        <taxon>Orchidaceae</taxon>
        <taxon>Epidendroideae</taxon>
        <taxon>Malaxideae</taxon>
        <taxon>Dendrobiinae</taxon>
        <taxon>Dendrobium</taxon>
    </lineage>
</organism>
<feature type="region of interest" description="Disordered" evidence="1">
    <location>
        <begin position="1"/>
        <end position="35"/>
    </location>
</feature>
<reference evidence="2 3" key="1">
    <citation type="journal article" date="2021" name="Hortic Res">
        <title>Chromosome-scale assembly of the Dendrobium chrysotoxum genome enhances the understanding of orchid evolution.</title>
        <authorList>
            <person name="Zhang Y."/>
            <person name="Zhang G.Q."/>
            <person name="Zhang D."/>
            <person name="Liu X.D."/>
            <person name="Xu X.Y."/>
            <person name="Sun W.H."/>
            <person name="Yu X."/>
            <person name="Zhu X."/>
            <person name="Wang Z.W."/>
            <person name="Zhao X."/>
            <person name="Zhong W.Y."/>
            <person name="Chen H."/>
            <person name="Yin W.L."/>
            <person name="Huang T."/>
            <person name="Niu S.C."/>
            <person name="Liu Z.J."/>
        </authorList>
    </citation>
    <scope>NUCLEOTIDE SEQUENCE [LARGE SCALE GENOMIC DNA]</scope>
    <source>
        <strain evidence="2">Lindl</strain>
    </source>
</reference>
<gene>
    <name evidence="2" type="ORF">IEQ34_020808</name>
</gene>
<proteinExistence type="predicted"/>
<keyword evidence="3" id="KW-1185">Reference proteome</keyword>
<sequence>MTSLFFPHRTSIVPIQRRPPPRRSHTYSPPPRWTHPRRSLLRHVPPLFSLLTIRSLAPPLAFPLGPLFTIPESSLSSQPPHAPSSPMLFPFQTYLPSAKCNSLISSSPS</sequence>
<dbReference type="AlphaFoldDB" id="A0AAV7G1E6"/>
<evidence type="ECO:0000256" key="1">
    <source>
        <dbReference type="SAM" id="MobiDB-lite"/>
    </source>
</evidence>
<accession>A0AAV7G1E6</accession>
<dbReference type="Proteomes" id="UP000775213">
    <property type="component" value="Unassembled WGS sequence"/>
</dbReference>
<comment type="caution">
    <text evidence="2">The sequence shown here is derived from an EMBL/GenBank/DDBJ whole genome shotgun (WGS) entry which is preliminary data.</text>
</comment>